<accession>A0AAU8FZH2</accession>
<reference evidence="1" key="1">
    <citation type="submission" date="2024-06" db="EMBL/GenBank/DDBJ databases">
        <title>Complete genome sequence of the cellulolytic actinobacterium, Cellulosimicrobium ES-005.</title>
        <authorList>
            <person name="Matthews C.T."/>
            <person name="Underwood K.D."/>
            <person name="Ghanchi K.M."/>
            <person name="Fields S.D."/>
            <person name="Gardner S.G."/>
        </authorList>
    </citation>
    <scope>NUCLEOTIDE SEQUENCE</scope>
    <source>
        <strain evidence="1">ES-005</strain>
    </source>
</reference>
<organism evidence="1">
    <name type="scientific">Cellulosimicrobium sp. ES-005</name>
    <dbReference type="NCBI Taxonomy" id="3163031"/>
    <lineage>
        <taxon>Bacteria</taxon>
        <taxon>Bacillati</taxon>
        <taxon>Actinomycetota</taxon>
        <taxon>Actinomycetes</taxon>
        <taxon>Micrococcales</taxon>
        <taxon>Promicromonosporaceae</taxon>
        <taxon>Cellulosimicrobium</taxon>
    </lineage>
</organism>
<dbReference type="EMBL" id="CP159290">
    <property type="protein sequence ID" value="XCH28859.1"/>
    <property type="molecule type" value="Genomic_DNA"/>
</dbReference>
<gene>
    <name evidence="1" type="ORF">ABRQ22_14770</name>
</gene>
<dbReference type="AlphaFoldDB" id="A0AAU8FZH2"/>
<evidence type="ECO:0000313" key="1">
    <source>
        <dbReference type="EMBL" id="XCH28859.1"/>
    </source>
</evidence>
<dbReference type="RefSeq" id="WP_353707267.1">
    <property type="nucleotide sequence ID" value="NZ_CP159290.1"/>
</dbReference>
<sequence>MTSTTFQAPDLRDGIRLAVSMGGVIAVAVVDLLMEAGGEAIRQAAETPRILTEGEVYELGTGAAMLDAEGDLWVAGPHGWHMLSSAVGLHGEPLSTPVPLTTPELIADAHDNLFFPFALVREG</sequence>
<protein>
    <submittedName>
        <fullName evidence="1">Uncharacterized protein</fullName>
    </submittedName>
</protein>
<name>A0AAU8FZH2_9MICO</name>
<proteinExistence type="predicted"/>